<dbReference type="InterPro" id="IPR050291">
    <property type="entry name" value="CDF_Transporter"/>
</dbReference>
<keyword evidence="8 9" id="KW-0472">Membrane</keyword>
<dbReference type="Gene3D" id="1.20.1510.10">
    <property type="entry name" value="Cation efflux protein transmembrane domain"/>
    <property type="match status" value="1"/>
</dbReference>
<dbReference type="Pfam" id="PF16916">
    <property type="entry name" value="ZT_dimer"/>
    <property type="match status" value="1"/>
</dbReference>
<protein>
    <submittedName>
        <fullName evidence="12">Cation diffusion facilitator transporter</fullName>
    </submittedName>
    <submittedName>
        <fullName evidence="13">Cation transporter</fullName>
    </submittedName>
</protein>
<dbReference type="RefSeq" id="WP_146803498.1">
    <property type="nucleotide sequence ID" value="NZ_BJUK01000028.1"/>
</dbReference>
<evidence type="ECO:0000256" key="6">
    <source>
        <dbReference type="ARBA" id="ARBA00022906"/>
    </source>
</evidence>
<evidence type="ECO:0000313" key="15">
    <source>
        <dbReference type="Proteomes" id="UP000651738"/>
    </source>
</evidence>
<keyword evidence="4" id="KW-0408">Iron</keyword>
<comment type="subcellular location">
    <subcellularLocation>
        <location evidence="1">Membrane</location>
        <topology evidence="1">Multi-pass membrane protein</topology>
    </subcellularLocation>
</comment>
<dbReference type="Gene3D" id="3.30.70.1350">
    <property type="entry name" value="Cation efflux protein, cytoplasmic domain"/>
    <property type="match status" value="1"/>
</dbReference>
<keyword evidence="5 9" id="KW-0812">Transmembrane</keyword>
<dbReference type="GO" id="GO:0008324">
    <property type="term" value="F:monoatomic cation transmembrane transporter activity"/>
    <property type="evidence" value="ECO:0007669"/>
    <property type="project" value="InterPro"/>
</dbReference>
<dbReference type="GO" id="GO:0006826">
    <property type="term" value="P:iron ion transport"/>
    <property type="evidence" value="ECO:0007669"/>
    <property type="project" value="UniProtKB-KW"/>
</dbReference>
<comment type="caution">
    <text evidence="12">The sequence shown here is derived from an EMBL/GenBank/DDBJ whole genome shotgun (WGS) entry which is preliminary data.</text>
</comment>
<dbReference type="SUPFAM" id="SSF160240">
    <property type="entry name" value="Cation efflux protein cytoplasmic domain-like"/>
    <property type="match status" value="1"/>
</dbReference>
<evidence type="ECO:0000313" key="13">
    <source>
        <dbReference type="EMBL" id="MBH8581835.1"/>
    </source>
</evidence>
<reference evidence="13 15" key="2">
    <citation type="submission" date="2020-12" db="EMBL/GenBank/DDBJ databases">
        <title>Draft genome sequence of Halomonas pacifica strain CARE-V15.</title>
        <authorList>
            <person name="Vignesh N."/>
            <person name="Thabitha A."/>
            <person name="Saravanan R."/>
            <person name="Manigandan V."/>
        </authorList>
    </citation>
    <scope>NUCLEOTIDE SEQUENCE [LARGE SCALE GENOMIC DNA]</scope>
    <source>
        <strain evidence="13 15">CARE-V15</strain>
    </source>
</reference>
<dbReference type="SUPFAM" id="SSF161111">
    <property type="entry name" value="Cation efflux protein transmembrane domain-like"/>
    <property type="match status" value="1"/>
</dbReference>
<evidence type="ECO:0000256" key="2">
    <source>
        <dbReference type="ARBA" id="ARBA00010212"/>
    </source>
</evidence>
<keyword evidence="6" id="KW-0406">Ion transport</keyword>
<dbReference type="InterPro" id="IPR058533">
    <property type="entry name" value="Cation_efflux_TM"/>
</dbReference>
<keyword evidence="4" id="KW-0410">Iron transport</keyword>
<evidence type="ECO:0000259" key="10">
    <source>
        <dbReference type="Pfam" id="PF01545"/>
    </source>
</evidence>
<name>A0A510XAW1_9GAMM</name>
<keyword evidence="3" id="KW-0813">Transport</keyword>
<evidence type="ECO:0000313" key="12">
    <source>
        <dbReference type="EMBL" id="GEK48161.1"/>
    </source>
</evidence>
<keyword evidence="6" id="KW-0862">Zinc</keyword>
<evidence type="ECO:0000259" key="11">
    <source>
        <dbReference type="Pfam" id="PF16916"/>
    </source>
</evidence>
<evidence type="ECO:0000256" key="4">
    <source>
        <dbReference type="ARBA" id="ARBA00022496"/>
    </source>
</evidence>
<dbReference type="EMBL" id="JAEDAF010000022">
    <property type="protein sequence ID" value="MBH8581835.1"/>
    <property type="molecule type" value="Genomic_DNA"/>
</dbReference>
<evidence type="ECO:0000256" key="8">
    <source>
        <dbReference type="ARBA" id="ARBA00023136"/>
    </source>
</evidence>
<dbReference type="NCBIfam" id="TIGR01297">
    <property type="entry name" value="CDF"/>
    <property type="match status" value="1"/>
</dbReference>
<dbReference type="InterPro" id="IPR027469">
    <property type="entry name" value="Cation_efflux_TMD_sf"/>
</dbReference>
<dbReference type="OrthoDB" id="9806522at2"/>
<dbReference type="InterPro" id="IPR002524">
    <property type="entry name" value="Cation_efflux"/>
</dbReference>
<dbReference type="GO" id="GO:0016020">
    <property type="term" value="C:membrane"/>
    <property type="evidence" value="ECO:0007669"/>
    <property type="project" value="UniProtKB-SubCell"/>
</dbReference>
<sequence>MAHAPPLEPADKGREARRVTLVGAGFDGLLGLLKVMVGTLVGSAALVADGIHSFSDLGTDAFVLAATHFGHQAPDRNHPYGHGRIETLATLWLGSVLLFVAGGIAWASVMRLLTGEPIPTPGLWAILLALVALAIKEWLYHYTLRTARRIGSKLLEANAWHSRSDALSTVVVLVGLVGAQFGHGWLDAVAAVLVALLVGKIGGRLLWESSQELIDTALPESEQAAMRQEGQGVPGVRGIHDLRTRTVGGNVLLDLHIVVPPRISVSEAHEIGNEVSRRLRQAFPDLHDVTFHIDPEDDQDMLAHSHQPGLPLRREVEARLAEAWGDEPCWQSRLALDLHYLDNRIDISLYIDASSAEGTLEPLATRLRQRVAHLTWLGRLRLWVGPGETARR</sequence>
<gene>
    <name evidence="12" type="primary">czcD.2</name>
    <name evidence="12" type="ORF">HPA02_24440</name>
    <name evidence="13" type="ORF">I7V36_17170</name>
</gene>
<evidence type="ECO:0000256" key="7">
    <source>
        <dbReference type="ARBA" id="ARBA00022989"/>
    </source>
</evidence>
<evidence type="ECO:0000313" key="14">
    <source>
        <dbReference type="Proteomes" id="UP000321275"/>
    </source>
</evidence>
<dbReference type="PANTHER" id="PTHR43840">
    <property type="entry name" value="MITOCHONDRIAL METAL TRANSPORTER 1-RELATED"/>
    <property type="match status" value="1"/>
</dbReference>
<feature type="transmembrane region" description="Helical" evidence="9">
    <location>
        <begin position="88"/>
        <end position="109"/>
    </location>
</feature>
<feature type="domain" description="Cation efflux protein cytoplasmic" evidence="11">
    <location>
        <begin position="218"/>
        <end position="296"/>
    </location>
</feature>
<evidence type="ECO:0000256" key="5">
    <source>
        <dbReference type="ARBA" id="ARBA00022692"/>
    </source>
</evidence>
<feature type="domain" description="Cation efflux protein transmembrane" evidence="10">
    <location>
        <begin position="23"/>
        <end position="214"/>
    </location>
</feature>
<dbReference type="PANTHER" id="PTHR43840:SF15">
    <property type="entry name" value="MITOCHONDRIAL METAL TRANSPORTER 1-RELATED"/>
    <property type="match status" value="1"/>
</dbReference>
<dbReference type="AlphaFoldDB" id="A0A510XAW1"/>
<dbReference type="InterPro" id="IPR036837">
    <property type="entry name" value="Cation_efflux_CTD_sf"/>
</dbReference>
<accession>A0A510XAW1</accession>
<evidence type="ECO:0000256" key="1">
    <source>
        <dbReference type="ARBA" id="ARBA00004141"/>
    </source>
</evidence>
<dbReference type="Proteomes" id="UP000651738">
    <property type="component" value="Unassembled WGS sequence"/>
</dbReference>
<feature type="transmembrane region" description="Helical" evidence="9">
    <location>
        <begin position="121"/>
        <end position="143"/>
    </location>
</feature>
<dbReference type="GO" id="GO:0006829">
    <property type="term" value="P:zinc ion transport"/>
    <property type="evidence" value="ECO:0007669"/>
    <property type="project" value="UniProtKB-KW"/>
</dbReference>
<dbReference type="Proteomes" id="UP000321275">
    <property type="component" value="Unassembled WGS sequence"/>
</dbReference>
<organism evidence="12 14">
    <name type="scientific">Bisbaumannia pacifica</name>
    <dbReference type="NCBI Taxonomy" id="77098"/>
    <lineage>
        <taxon>Bacteria</taxon>
        <taxon>Pseudomonadati</taxon>
        <taxon>Pseudomonadota</taxon>
        <taxon>Gammaproteobacteria</taxon>
        <taxon>Oceanospirillales</taxon>
        <taxon>Halomonadaceae</taxon>
        <taxon>Bisbaumannia</taxon>
    </lineage>
</organism>
<keyword evidence="7 9" id="KW-1133">Transmembrane helix</keyword>
<reference evidence="12 14" key="1">
    <citation type="submission" date="2019-07" db="EMBL/GenBank/DDBJ databases">
        <title>Whole genome shotgun sequence of Halomonas pacifica NBRC 102220.</title>
        <authorList>
            <person name="Hosoyama A."/>
            <person name="Uohara A."/>
            <person name="Ohji S."/>
            <person name="Ichikawa N."/>
        </authorList>
    </citation>
    <scope>NUCLEOTIDE SEQUENCE [LARGE SCALE GENOMIC DNA]</scope>
    <source>
        <strain evidence="12 14">NBRC 102220</strain>
    </source>
</reference>
<proteinExistence type="inferred from homology"/>
<evidence type="ECO:0000256" key="3">
    <source>
        <dbReference type="ARBA" id="ARBA00022448"/>
    </source>
</evidence>
<evidence type="ECO:0000256" key="9">
    <source>
        <dbReference type="SAM" id="Phobius"/>
    </source>
</evidence>
<dbReference type="FunFam" id="1.20.1510.10:FF:000006">
    <property type="entry name" value="Divalent cation efflux transporter"/>
    <property type="match status" value="1"/>
</dbReference>
<keyword evidence="14" id="KW-1185">Reference proteome</keyword>
<dbReference type="Pfam" id="PF01545">
    <property type="entry name" value="Cation_efflux"/>
    <property type="match status" value="1"/>
</dbReference>
<comment type="similarity">
    <text evidence="2">Belongs to the cation diffusion facilitator (CDF) transporter (TC 2.A.4) family. FieF subfamily.</text>
</comment>
<dbReference type="InterPro" id="IPR027470">
    <property type="entry name" value="Cation_efflux_CTD"/>
</dbReference>
<dbReference type="EMBL" id="BJUK01000028">
    <property type="protein sequence ID" value="GEK48161.1"/>
    <property type="molecule type" value="Genomic_DNA"/>
</dbReference>
<keyword evidence="6" id="KW-0864">Zinc transport</keyword>